<dbReference type="EMBL" id="VCGU01000010">
    <property type="protein sequence ID" value="TRY68622.1"/>
    <property type="molecule type" value="Genomic_DNA"/>
</dbReference>
<accession>A0A553NT63</accession>
<gene>
    <name evidence="2" type="ORF">TCAL_14283</name>
</gene>
<feature type="region of interest" description="Disordered" evidence="1">
    <location>
        <begin position="96"/>
        <end position="116"/>
    </location>
</feature>
<name>A0A553NT63_TIGCA</name>
<organism evidence="2 3">
    <name type="scientific">Tigriopus californicus</name>
    <name type="common">Marine copepod</name>
    <dbReference type="NCBI Taxonomy" id="6832"/>
    <lineage>
        <taxon>Eukaryota</taxon>
        <taxon>Metazoa</taxon>
        <taxon>Ecdysozoa</taxon>
        <taxon>Arthropoda</taxon>
        <taxon>Crustacea</taxon>
        <taxon>Multicrustacea</taxon>
        <taxon>Hexanauplia</taxon>
        <taxon>Copepoda</taxon>
        <taxon>Harpacticoida</taxon>
        <taxon>Harpacticidae</taxon>
        <taxon>Tigriopus</taxon>
    </lineage>
</organism>
<dbReference type="Proteomes" id="UP000318571">
    <property type="component" value="Chromosome 1"/>
</dbReference>
<reference evidence="2 3" key="1">
    <citation type="journal article" date="2018" name="Nat. Ecol. Evol.">
        <title>Genomic signatures of mitonuclear coevolution across populations of Tigriopus californicus.</title>
        <authorList>
            <person name="Barreto F.S."/>
            <person name="Watson E.T."/>
            <person name="Lima T.G."/>
            <person name="Willett C.S."/>
            <person name="Edmands S."/>
            <person name="Li W."/>
            <person name="Burton R.S."/>
        </authorList>
    </citation>
    <scope>NUCLEOTIDE SEQUENCE [LARGE SCALE GENOMIC DNA]</scope>
    <source>
        <strain evidence="2 3">San Diego</strain>
    </source>
</reference>
<evidence type="ECO:0000256" key="1">
    <source>
        <dbReference type="SAM" id="MobiDB-lite"/>
    </source>
</evidence>
<proteinExistence type="predicted"/>
<sequence length="136" mass="14850">MAAAQVPLEVAIEQFPALELKVLEIGGAATKASASAGGVELTPLKRGDEVQFQNPLTRRWDSGANVKEVHDYGRSYLISTPSGEFRRNRRFLRRSCGPDMQATPSSNPPGPNAYLAPVLRRGSRKRTKAVRFEAGQ</sequence>
<protein>
    <submittedName>
        <fullName evidence="2">Uncharacterized protein</fullName>
    </submittedName>
</protein>
<evidence type="ECO:0000313" key="3">
    <source>
        <dbReference type="Proteomes" id="UP000318571"/>
    </source>
</evidence>
<comment type="caution">
    <text evidence="2">The sequence shown here is derived from an EMBL/GenBank/DDBJ whole genome shotgun (WGS) entry which is preliminary data.</text>
</comment>
<dbReference type="AlphaFoldDB" id="A0A553NT63"/>
<keyword evidence="3" id="KW-1185">Reference proteome</keyword>
<evidence type="ECO:0000313" key="2">
    <source>
        <dbReference type="EMBL" id="TRY68622.1"/>
    </source>
</evidence>